<proteinExistence type="predicted"/>
<keyword evidence="3" id="KW-0378">Hydrolase</keyword>
<dbReference type="Proteomes" id="UP000016922">
    <property type="component" value="Unassembled WGS sequence"/>
</dbReference>
<feature type="signal peptide" evidence="1">
    <location>
        <begin position="1"/>
        <end position="17"/>
    </location>
</feature>
<name>S3DHG2_GLAL2</name>
<dbReference type="RefSeq" id="XP_008076450.1">
    <property type="nucleotide sequence ID" value="XM_008078259.1"/>
</dbReference>
<sequence length="395" mass="43145">MHTFTLTLLSLLPFSLASTHSRPNDSGSFSSLTQSYYPPTADCIDHLIPVPITSSNFFFNFTKWTSDLELTDFLSIATTRPSAGFPGVLEPPTAPETATFEIAASFCTPKIKNGKEKTVIFATHGIGPARAHWNSPWRPEEFNFVQAAVAEGYSVFFYDRLGCGASQKISGFKNQLSIATSIIQVLTSFVRAGQYTGDIKAEKIAHIGFSFGALATHGAISMTPEISDAVILTAIGFNSSGLNVNGLARSFVPRIAALQNPRLYGDRDNGMVTWVDKFAQVQNYFKKPNFDEATIDFVEAAKEPFAITEFLTLLTGPTDASNFTKPALHISGEQDYIFCDGLCTGIFEEPARTIYKNANPLQLTLHPGASHNINFHHNATGAYRVITDFLKNNGL</sequence>
<gene>
    <name evidence="3" type="ORF">GLAREA_09298</name>
</gene>
<dbReference type="eggNOG" id="ENOG502SN1Z">
    <property type="taxonomic scope" value="Eukaryota"/>
</dbReference>
<protein>
    <submittedName>
        <fullName evidence="3">Alpha/beta-Hydrolase</fullName>
    </submittedName>
</protein>
<evidence type="ECO:0000259" key="2">
    <source>
        <dbReference type="Pfam" id="PF12697"/>
    </source>
</evidence>
<reference evidence="3 4" key="1">
    <citation type="journal article" date="2013" name="BMC Genomics">
        <title>Genomics-driven discovery of the pneumocandin biosynthetic gene cluster in the fungus Glarea lozoyensis.</title>
        <authorList>
            <person name="Chen L."/>
            <person name="Yue Q."/>
            <person name="Zhang X."/>
            <person name="Xiang M."/>
            <person name="Wang C."/>
            <person name="Li S."/>
            <person name="Che Y."/>
            <person name="Ortiz-Lopez F.J."/>
            <person name="Bills G.F."/>
            <person name="Liu X."/>
            <person name="An Z."/>
        </authorList>
    </citation>
    <scope>NUCLEOTIDE SEQUENCE [LARGE SCALE GENOMIC DNA]</scope>
    <source>
        <strain evidence="4">ATCC 20868 / MF5171</strain>
    </source>
</reference>
<evidence type="ECO:0000313" key="4">
    <source>
        <dbReference type="Proteomes" id="UP000016922"/>
    </source>
</evidence>
<keyword evidence="1" id="KW-0732">Signal</keyword>
<dbReference type="Gene3D" id="3.40.50.1820">
    <property type="entry name" value="alpha/beta hydrolase"/>
    <property type="match status" value="1"/>
</dbReference>
<dbReference type="OrthoDB" id="190201at2759"/>
<keyword evidence="4" id="KW-1185">Reference proteome</keyword>
<dbReference type="InterPro" id="IPR029058">
    <property type="entry name" value="AB_hydrolase_fold"/>
</dbReference>
<evidence type="ECO:0000313" key="3">
    <source>
        <dbReference type="EMBL" id="EPE37135.1"/>
    </source>
</evidence>
<dbReference type="SUPFAM" id="SSF53474">
    <property type="entry name" value="alpha/beta-Hydrolases"/>
    <property type="match status" value="1"/>
</dbReference>
<accession>S3DHG2</accession>
<dbReference type="Pfam" id="PF12697">
    <property type="entry name" value="Abhydrolase_6"/>
    <property type="match status" value="1"/>
</dbReference>
<dbReference type="AlphaFoldDB" id="S3DHG2"/>
<organism evidence="3 4">
    <name type="scientific">Glarea lozoyensis (strain ATCC 20868 / MF5171)</name>
    <dbReference type="NCBI Taxonomy" id="1116229"/>
    <lineage>
        <taxon>Eukaryota</taxon>
        <taxon>Fungi</taxon>
        <taxon>Dikarya</taxon>
        <taxon>Ascomycota</taxon>
        <taxon>Pezizomycotina</taxon>
        <taxon>Leotiomycetes</taxon>
        <taxon>Helotiales</taxon>
        <taxon>Helotiaceae</taxon>
        <taxon>Glarea</taxon>
    </lineage>
</organism>
<dbReference type="GO" id="GO:0016787">
    <property type="term" value="F:hydrolase activity"/>
    <property type="evidence" value="ECO:0007669"/>
    <property type="project" value="UniProtKB-KW"/>
</dbReference>
<evidence type="ECO:0000256" key="1">
    <source>
        <dbReference type="SAM" id="SignalP"/>
    </source>
</evidence>
<dbReference type="KEGG" id="glz:GLAREA_09298"/>
<dbReference type="EMBL" id="KE145352">
    <property type="protein sequence ID" value="EPE37135.1"/>
    <property type="molecule type" value="Genomic_DNA"/>
</dbReference>
<dbReference type="HOGENOM" id="CLU_034763_1_0_1"/>
<dbReference type="InterPro" id="IPR000073">
    <property type="entry name" value="AB_hydrolase_1"/>
</dbReference>
<feature type="chain" id="PRO_5004508395" evidence="1">
    <location>
        <begin position="18"/>
        <end position="395"/>
    </location>
</feature>
<feature type="domain" description="AB hydrolase-1" evidence="2">
    <location>
        <begin position="120"/>
        <end position="376"/>
    </location>
</feature>
<dbReference type="GeneID" id="19468346"/>